<feature type="transmembrane region" description="Helical" evidence="7">
    <location>
        <begin position="58"/>
        <end position="77"/>
    </location>
</feature>
<evidence type="ECO:0000256" key="1">
    <source>
        <dbReference type="ARBA" id="ARBA00004370"/>
    </source>
</evidence>
<dbReference type="OrthoDB" id="10272883at2759"/>
<evidence type="ECO:0000313" key="9">
    <source>
        <dbReference type="EMBL" id="EWM21479.1"/>
    </source>
</evidence>
<keyword evidence="2" id="KW-0813">Transport</keyword>
<evidence type="ECO:0000256" key="4">
    <source>
        <dbReference type="ARBA" id="ARBA00022982"/>
    </source>
</evidence>
<feature type="transmembrane region" description="Helical" evidence="7">
    <location>
        <begin position="6"/>
        <end position="31"/>
    </location>
</feature>
<name>W7TL93_9STRA</name>
<protein>
    <submittedName>
        <fullName evidence="9">Cytochrome b561/ferric reductase transmembrane</fullName>
    </submittedName>
</protein>
<keyword evidence="3 7" id="KW-0812">Transmembrane</keyword>
<keyword evidence="10" id="KW-1185">Reference proteome</keyword>
<dbReference type="EMBL" id="AZIL01002467">
    <property type="protein sequence ID" value="EWM21479.1"/>
    <property type="molecule type" value="Genomic_DNA"/>
</dbReference>
<evidence type="ECO:0000259" key="8">
    <source>
        <dbReference type="SMART" id="SM00665"/>
    </source>
</evidence>
<feature type="domain" description="Cytochrome b561" evidence="8">
    <location>
        <begin position="8"/>
        <end position="138"/>
    </location>
</feature>
<feature type="transmembrane region" description="Helical" evidence="7">
    <location>
        <begin position="121"/>
        <end position="138"/>
    </location>
</feature>
<evidence type="ECO:0000256" key="2">
    <source>
        <dbReference type="ARBA" id="ARBA00022448"/>
    </source>
</evidence>
<feature type="transmembrane region" description="Helical" evidence="7">
    <location>
        <begin position="158"/>
        <end position="180"/>
    </location>
</feature>
<feature type="transmembrane region" description="Helical" evidence="7">
    <location>
        <begin position="89"/>
        <end position="109"/>
    </location>
</feature>
<keyword evidence="4" id="KW-0249">Electron transport</keyword>
<evidence type="ECO:0000256" key="7">
    <source>
        <dbReference type="SAM" id="Phobius"/>
    </source>
</evidence>
<organism evidence="9 10">
    <name type="scientific">Nannochloropsis gaditana</name>
    <dbReference type="NCBI Taxonomy" id="72520"/>
    <lineage>
        <taxon>Eukaryota</taxon>
        <taxon>Sar</taxon>
        <taxon>Stramenopiles</taxon>
        <taxon>Ochrophyta</taxon>
        <taxon>Eustigmatophyceae</taxon>
        <taxon>Eustigmatales</taxon>
        <taxon>Monodopsidaceae</taxon>
        <taxon>Nannochloropsis</taxon>
    </lineage>
</organism>
<reference evidence="9 10" key="1">
    <citation type="journal article" date="2014" name="Mol. Plant">
        <title>Chromosome Scale Genome Assembly and Transcriptome Profiling of Nannochloropsis gaditana in Nitrogen Depletion.</title>
        <authorList>
            <person name="Corteggiani Carpinelli E."/>
            <person name="Telatin A."/>
            <person name="Vitulo N."/>
            <person name="Forcato C."/>
            <person name="D'Angelo M."/>
            <person name="Schiavon R."/>
            <person name="Vezzi A."/>
            <person name="Giacometti G.M."/>
            <person name="Morosinotto T."/>
            <person name="Valle G."/>
        </authorList>
    </citation>
    <scope>NUCLEOTIDE SEQUENCE [LARGE SCALE GENOMIC DNA]</scope>
    <source>
        <strain evidence="9 10">B-31</strain>
    </source>
</reference>
<evidence type="ECO:0000256" key="6">
    <source>
        <dbReference type="ARBA" id="ARBA00023136"/>
    </source>
</evidence>
<evidence type="ECO:0000313" key="10">
    <source>
        <dbReference type="Proteomes" id="UP000019335"/>
    </source>
</evidence>
<accession>W7TL93</accession>
<dbReference type="GO" id="GO:0016020">
    <property type="term" value="C:membrane"/>
    <property type="evidence" value="ECO:0007669"/>
    <property type="project" value="UniProtKB-SubCell"/>
</dbReference>
<dbReference type="AlphaFoldDB" id="W7TL93"/>
<gene>
    <name evidence="9" type="ORF">Naga_100019g20</name>
</gene>
<dbReference type="InterPro" id="IPR006593">
    <property type="entry name" value="Cyt_b561/ferric_Rdtase_TM"/>
</dbReference>
<comment type="subcellular location">
    <subcellularLocation>
        <location evidence="1">Membrane</location>
    </subcellularLocation>
</comment>
<sequence length="215" mass="24223">MGEAAVGAHGIIMIVAFLFMTQLAEAIAWWASNKTNMRTNYFKVIEHGSRLWNAHRGLNTLAFILGLVGMIIILSAEEFKEAMGSKERHVIYGFSMIVALFVHILFRVAYPDDKTKWVHRWFGRAINLWAFFVTFTGYELANYGSNEGTDAGGEDFDNIVIIFCFWVILKFGIWVFYLILRRRGKAQKYDSVGAAEGIQLPTTNAIEVGSPPASL</sequence>
<evidence type="ECO:0000256" key="5">
    <source>
        <dbReference type="ARBA" id="ARBA00022989"/>
    </source>
</evidence>
<evidence type="ECO:0000256" key="3">
    <source>
        <dbReference type="ARBA" id="ARBA00022692"/>
    </source>
</evidence>
<dbReference type="SMART" id="SM00665">
    <property type="entry name" value="B561"/>
    <property type="match status" value="1"/>
</dbReference>
<dbReference type="Proteomes" id="UP000019335">
    <property type="component" value="Unassembled WGS sequence"/>
</dbReference>
<keyword evidence="6 7" id="KW-0472">Membrane</keyword>
<comment type="caution">
    <text evidence="9">The sequence shown here is derived from an EMBL/GenBank/DDBJ whole genome shotgun (WGS) entry which is preliminary data.</text>
</comment>
<keyword evidence="5 7" id="KW-1133">Transmembrane helix</keyword>
<dbReference type="Gene3D" id="1.20.120.1770">
    <property type="match status" value="1"/>
</dbReference>
<proteinExistence type="predicted"/>